<evidence type="ECO:0000259" key="1">
    <source>
        <dbReference type="Pfam" id="PF04167"/>
    </source>
</evidence>
<evidence type="ECO:0000313" key="3">
    <source>
        <dbReference type="Proteomes" id="UP000294911"/>
    </source>
</evidence>
<dbReference type="InterPro" id="IPR035930">
    <property type="entry name" value="FomD-like_sf"/>
</dbReference>
<dbReference type="AlphaFoldDB" id="A0A4R2Q7G7"/>
<dbReference type="Pfam" id="PF04167">
    <property type="entry name" value="DUF402"/>
    <property type="match status" value="1"/>
</dbReference>
<comment type="caution">
    <text evidence="2">The sequence shown here is derived from an EMBL/GenBank/DDBJ whole genome shotgun (WGS) entry which is preliminary data.</text>
</comment>
<accession>A0A4R2Q7G7</accession>
<reference evidence="2 3" key="1">
    <citation type="submission" date="2019-03" db="EMBL/GenBank/DDBJ databases">
        <title>Genomic Encyclopedia of Type Strains, Phase IV (KMG-IV): sequencing the most valuable type-strain genomes for metagenomic binning, comparative biology and taxonomic classification.</title>
        <authorList>
            <person name="Goeker M."/>
        </authorList>
    </citation>
    <scope>NUCLEOTIDE SEQUENCE [LARGE SCALE GENOMIC DNA]</scope>
    <source>
        <strain evidence="2 3">DSM 45765</strain>
    </source>
</reference>
<dbReference type="Gene3D" id="2.40.380.10">
    <property type="entry name" value="FomD-like"/>
    <property type="match status" value="1"/>
</dbReference>
<gene>
    <name evidence="2" type="ORF">EV191_11977</name>
</gene>
<sequence length="186" mass="21082">MMVRMSSEPAAIHPPKIEIFDISNNTNTDPKGVVRAVDEYRVEPYGLYLARATPGRTQFHYLESWLLPDLGLRVTDFWFNPGHARPQDFYLDIVRIERDAERWRSTDLYLDLTVRAADHRLAVLDTDELLAALRAELIDTATASYALEAAYRAIHGLAAHGYDLPGWLATTGCPTSWRRRVSRPAG</sequence>
<keyword evidence="3" id="KW-1185">Reference proteome</keyword>
<dbReference type="SUPFAM" id="SSF159234">
    <property type="entry name" value="FomD-like"/>
    <property type="match status" value="1"/>
</dbReference>
<evidence type="ECO:0000313" key="2">
    <source>
        <dbReference type="EMBL" id="TCP44792.1"/>
    </source>
</evidence>
<dbReference type="PIRSF" id="PIRSF012622">
    <property type="entry name" value="UCP012622"/>
    <property type="match status" value="1"/>
</dbReference>
<protein>
    <recommendedName>
        <fullName evidence="1">DUF402 domain-containing protein</fullName>
    </recommendedName>
</protein>
<dbReference type="InterPro" id="IPR014465">
    <property type="entry name" value="UCP012622"/>
</dbReference>
<feature type="domain" description="DUF402" evidence="1">
    <location>
        <begin position="32"/>
        <end position="162"/>
    </location>
</feature>
<dbReference type="InterPro" id="IPR007295">
    <property type="entry name" value="DUF402"/>
</dbReference>
<name>A0A4R2Q7G7_9PSEU</name>
<dbReference type="EMBL" id="SLXQ01000019">
    <property type="protein sequence ID" value="TCP44792.1"/>
    <property type="molecule type" value="Genomic_DNA"/>
</dbReference>
<proteinExistence type="predicted"/>
<organism evidence="2 3">
    <name type="scientific">Tamaricihabitans halophyticus</name>
    <dbReference type="NCBI Taxonomy" id="1262583"/>
    <lineage>
        <taxon>Bacteria</taxon>
        <taxon>Bacillati</taxon>
        <taxon>Actinomycetota</taxon>
        <taxon>Actinomycetes</taxon>
        <taxon>Pseudonocardiales</taxon>
        <taxon>Pseudonocardiaceae</taxon>
        <taxon>Tamaricihabitans</taxon>
    </lineage>
</organism>
<dbReference type="Proteomes" id="UP000294911">
    <property type="component" value="Unassembled WGS sequence"/>
</dbReference>